<keyword evidence="13" id="KW-1185">Reference proteome</keyword>
<evidence type="ECO:0000313" key="13">
    <source>
        <dbReference type="Proteomes" id="UP001309705"/>
    </source>
</evidence>
<dbReference type="RefSeq" id="WP_327618503.1">
    <property type="nucleotide sequence ID" value="NZ_JAYWTM010000011.1"/>
</dbReference>
<dbReference type="Proteomes" id="UP001309705">
    <property type="component" value="Unassembled WGS sequence"/>
</dbReference>
<dbReference type="NCBIfam" id="TIGR01845">
    <property type="entry name" value="outer_NodT"/>
    <property type="match status" value="1"/>
</dbReference>
<evidence type="ECO:0000256" key="8">
    <source>
        <dbReference type="ARBA" id="ARBA00023288"/>
    </source>
</evidence>
<keyword evidence="6 10" id="KW-0472">Membrane</keyword>
<organism evidence="12 13">
    <name type="scientific">Brenneria populi</name>
    <dbReference type="NCBI Taxonomy" id="1505588"/>
    <lineage>
        <taxon>Bacteria</taxon>
        <taxon>Pseudomonadati</taxon>
        <taxon>Pseudomonadota</taxon>
        <taxon>Gammaproteobacteria</taxon>
        <taxon>Enterobacterales</taxon>
        <taxon>Pectobacteriaceae</taxon>
        <taxon>Brenneria</taxon>
    </lineage>
</organism>
<dbReference type="PANTHER" id="PTHR30203:SF20">
    <property type="entry name" value="MULTIDRUG RESISTANCE OUTER MEMBRANE PROTEIN MDTP-RELATED"/>
    <property type="match status" value="1"/>
</dbReference>
<evidence type="ECO:0000256" key="9">
    <source>
        <dbReference type="ARBA" id="ARBA00037313"/>
    </source>
</evidence>
<comment type="caution">
    <text evidence="12">The sequence shown here is derived from an EMBL/GenBank/DDBJ whole genome shotgun (WGS) entry which is preliminary data.</text>
</comment>
<dbReference type="InterPro" id="IPR003423">
    <property type="entry name" value="OMP_efflux"/>
</dbReference>
<evidence type="ECO:0000256" key="7">
    <source>
        <dbReference type="ARBA" id="ARBA00023139"/>
    </source>
</evidence>
<dbReference type="PANTHER" id="PTHR30203">
    <property type="entry name" value="OUTER MEMBRANE CATION EFFLUX PROTEIN"/>
    <property type="match status" value="1"/>
</dbReference>
<evidence type="ECO:0000256" key="3">
    <source>
        <dbReference type="ARBA" id="ARBA00022452"/>
    </source>
</evidence>
<keyword evidence="4 10" id="KW-0812">Transmembrane</keyword>
<feature type="region of interest" description="Disordered" evidence="11">
    <location>
        <begin position="87"/>
        <end position="107"/>
    </location>
</feature>
<comment type="similarity">
    <text evidence="2 10">Belongs to the outer membrane factor (OMF) (TC 1.B.17) family.</text>
</comment>
<dbReference type="Gene3D" id="1.20.1600.10">
    <property type="entry name" value="Outer membrane efflux proteins (OEP)"/>
    <property type="match status" value="1"/>
</dbReference>
<evidence type="ECO:0000313" key="12">
    <source>
        <dbReference type="EMBL" id="MEC5343553.1"/>
    </source>
</evidence>
<dbReference type="InterPro" id="IPR010131">
    <property type="entry name" value="MdtP/NodT-like"/>
</dbReference>
<keyword evidence="3 10" id="KW-1134">Transmembrane beta strand</keyword>
<keyword evidence="8 10" id="KW-0449">Lipoprotein</keyword>
<protein>
    <submittedName>
        <fullName evidence="12">Efflux transporter outer membrane subunit</fullName>
    </submittedName>
</protein>
<name>A0ABU6JS15_9GAMM</name>
<reference evidence="12 13" key="1">
    <citation type="journal article" date="2017" name="Int. J. Syst. Evol. Microbiol.">
        <title>Brenneria populi subsp. brevivirga subsp. nov. isolated from symptomatic bark of Populus x euramericana canker, and description of Brenneria populi subsp. populi subsp. nov.</title>
        <authorList>
            <person name="Zheng M.H."/>
            <person name="Piao C.G."/>
            <person name="Xue H."/>
            <person name="Guo M.W."/>
            <person name="Li Y."/>
        </authorList>
    </citation>
    <scope>NUCLEOTIDE SEQUENCE [LARGE SCALE GENOMIC DNA]</scope>
    <source>
        <strain evidence="12 13">D9-5</strain>
    </source>
</reference>
<dbReference type="Gene3D" id="2.20.200.10">
    <property type="entry name" value="Outer membrane efflux proteins (OEP)"/>
    <property type="match status" value="1"/>
</dbReference>
<evidence type="ECO:0000256" key="11">
    <source>
        <dbReference type="SAM" id="MobiDB-lite"/>
    </source>
</evidence>
<comment type="subcellular location">
    <subcellularLocation>
        <location evidence="1 10">Cell outer membrane</location>
        <topology evidence="1 10">Lipid-anchor</topology>
    </subcellularLocation>
</comment>
<proteinExistence type="inferred from homology"/>
<keyword evidence="5" id="KW-0732">Signal</keyword>
<accession>A0ABU6JS15</accession>
<evidence type="ECO:0000256" key="10">
    <source>
        <dbReference type="RuleBase" id="RU362097"/>
    </source>
</evidence>
<dbReference type="Pfam" id="PF02321">
    <property type="entry name" value="OEP"/>
    <property type="match status" value="2"/>
</dbReference>
<comment type="function">
    <text evidence="9">Could be involved in resistance to puromycin, acriflavine and tetraphenylarsonium chloride.</text>
</comment>
<sequence>MAASLLLAGCAFWPESANLSSIKSADSLAHSTTFSAPAAAWPTDRWWESFGDAQLNRLINEGLAGATDLRVARARFTRAEALAGQARSQLRPSLQADAEGGSTRQSYNFTRNPSQWDEYGQFSFNLTWELDFWGRNRAALAAALSEVEAERAETAATRLTVSAGIASAYAELASLFAEYDAARQAVEVRSQTLALMREREASGLENLGATEQAQSALSTARGEVASIEESITLTRYRIAALLGAGPDRGLSIKAPAVRSQAVAALPANIPAELLGRRPDILAAKLRSEAAASRIKQARAAFYPNINLGALVGMQSLGLDNLLKPDSKFGTIGPAISLPIFDGGYLRGQQRAAEADYESAVAQYDAALVQALHDVADAIASERALRQRLAYAQDAERAAQNAWTVANNRYRGGLATYLDVLTAEDALITSRRAVATLQARAFSLDVALIRALGGGFRS</sequence>
<evidence type="ECO:0000256" key="6">
    <source>
        <dbReference type="ARBA" id="ARBA00023136"/>
    </source>
</evidence>
<evidence type="ECO:0000256" key="1">
    <source>
        <dbReference type="ARBA" id="ARBA00004459"/>
    </source>
</evidence>
<keyword evidence="7 10" id="KW-0564">Palmitate</keyword>
<dbReference type="EMBL" id="JAYWTM010000011">
    <property type="protein sequence ID" value="MEC5343553.1"/>
    <property type="molecule type" value="Genomic_DNA"/>
</dbReference>
<evidence type="ECO:0000256" key="2">
    <source>
        <dbReference type="ARBA" id="ARBA00007613"/>
    </source>
</evidence>
<gene>
    <name evidence="12" type="ORF">VSX58_13210</name>
</gene>
<evidence type="ECO:0000256" key="4">
    <source>
        <dbReference type="ARBA" id="ARBA00022692"/>
    </source>
</evidence>
<dbReference type="SUPFAM" id="SSF56954">
    <property type="entry name" value="Outer membrane efflux proteins (OEP)"/>
    <property type="match status" value="1"/>
</dbReference>
<evidence type="ECO:0000256" key="5">
    <source>
        <dbReference type="ARBA" id="ARBA00022729"/>
    </source>
</evidence>